<dbReference type="Proteomes" id="UP000311605">
    <property type="component" value="Unassembled WGS sequence"/>
</dbReference>
<organism evidence="1 2">
    <name type="scientific">Aliirhizobium smilacinae</name>
    <dbReference type="NCBI Taxonomy" id="1395944"/>
    <lineage>
        <taxon>Bacteria</taxon>
        <taxon>Pseudomonadati</taxon>
        <taxon>Pseudomonadota</taxon>
        <taxon>Alphaproteobacteria</taxon>
        <taxon>Hyphomicrobiales</taxon>
        <taxon>Rhizobiaceae</taxon>
        <taxon>Aliirhizobium</taxon>
    </lineage>
</organism>
<dbReference type="GO" id="GO:0005975">
    <property type="term" value="P:carbohydrate metabolic process"/>
    <property type="evidence" value="ECO:0007669"/>
    <property type="project" value="InterPro"/>
</dbReference>
<sequence>MTTPPDMTLLQEHVRTACRPLPTPYPAYVLFFACSDGEERASVTIARGVSFDEAWQTGMEAVQIIQRRQSGRHRWLRVDWPTALEASTWAELRDVLSDTKRNYFRLGISLDEQFENAFLEQELNANAMLYGGNQTVSAELNEKNFLLYFTNRFPGYHLPDFADEQVIYPFASTGAFFDGTTVYALHPSGLNAGRRVTDKLEVELLTSLISDGSEFLARQVGPDGRFVYGYHPCFDRQIGAYNTLRHASTTYAMIEAYELTCSPMLREAICQSISCLTRDLIVHALLPNGRLAAFLVEANSEIKLGGNAVAILALTKYASVFDDDRHDELMERLASGICFMQDGKTGAFRHVLTFPSLETRQEFRTIYYEGEAVFALMRLYDQLRDDRWLKAVELAFGHFIRNGHARHHDHWLAYCTDELTRHRPTEEYFRFAIDNVADHLDFVENRITTFPTLLELMMATRQILARLQIDGRFPHLLDRIKPERFERALEKRAHYMLNGHFWPEMAMFMRNPKRVAGSFFIRHHAFRVRIDDVEHYLSGYIAYLRHLHEQDLRQDAPEDFSSRNEP</sequence>
<accession>A0A5C4XDB7</accession>
<comment type="caution">
    <text evidence="1">The sequence shown here is derived from an EMBL/GenBank/DDBJ whole genome shotgun (WGS) entry which is preliminary data.</text>
</comment>
<keyword evidence="2" id="KW-1185">Reference proteome</keyword>
<dbReference type="AlphaFoldDB" id="A0A5C4XDB7"/>
<reference evidence="1 2" key="1">
    <citation type="submission" date="2019-06" db="EMBL/GenBank/DDBJ databases">
        <title>The draft genome of Rhizobium smilacinae PTYR-5.</title>
        <authorList>
            <person name="Liu L."/>
            <person name="Li L."/>
            <person name="Zhang X."/>
        </authorList>
    </citation>
    <scope>NUCLEOTIDE SEQUENCE [LARGE SCALE GENOMIC DNA]</scope>
    <source>
        <strain evidence="1 2">PTYR-5</strain>
    </source>
</reference>
<gene>
    <name evidence="1" type="ORF">FHP24_22185</name>
</gene>
<dbReference type="InterPro" id="IPR008928">
    <property type="entry name" value="6-hairpin_glycosidase_sf"/>
</dbReference>
<dbReference type="OrthoDB" id="9810718at2"/>
<dbReference type="RefSeq" id="WP_139678428.1">
    <property type="nucleotide sequence ID" value="NZ_VDMN01000006.1"/>
</dbReference>
<name>A0A5C4XDB7_9HYPH</name>
<evidence type="ECO:0000313" key="2">
    <source>
        <dbReference type="Proteomes" id="UP000311605"/>
    </source>
</evidence>
<dbReference type="EMBL" id="VDMN01000006">
    <property type="protein sequence ID" value="TNM61259.1"/>
    <property type="molecule type" value="Genomic_DNA"/>
</dbReference>
<evidence type="ECO:0000313" key="1">
    <source>
        <dbReference type="EMBL" id="TNM61259.1"/>
    </source>
</evidence>
<dbReference type="SUPFAM" id="SSF48208">
    <property type="entry name" value="Six-hairpin glycosidases"/>
    <property type="match status" value="1"/>
</dbReference>
<proteinExistence type="predicted"/>
<evidence type="ECO:0008006" key="3">
    <source>
        <dbReference type="Google" id="ProtNLM"/>
    </source>
</evidence>
<protein>
    <recommendedName>
        <fullName evidence="3">Mur ligase</fullName>
    </recommendedName>
</protein>